<feature type="domain" description="HTH arsR-type" evidence="4">
    <location>
        <begin position="52"/>
        <end position="146"/>
    </location>
</feature>
<dbReference type="eggNOG" id="COG0640">
    <property type="taxonomic scope" value="Bacteria"/>
</dbReference>
<dbReference type="PANTHER" id="PTHR43132">
    <property type="entry name" value="ARSENICAL RESISTANCE OPERON REPRESSOR ARSR-RELATED"/>
    <property type="match status" value="1"/>
</dbReference>
<accession>Q2S6B6</accession>
<keyword evidence="2" id="KW-0238">DNA-binding</keyword>
<dbReference type="InterPro" id="IPR036390">
    <property type="entry name" value="WH_DNA-bd_sf"/>
</dbReference>
<dbReference type="InterPro" id="IPR051011">
    <property type="entry name" value="Metal_resp_trans_reg"/>
</dbReference>
<evidence type="ECO:0000256" key="3">
    <source>
        <dbReference type="ARBA" id="ARBA00023163"/>
    </source>
</evidence>
<dbReference type="GO" id="GO:0003677">
    <property type="term" value="F:DNA binding"/>
    <property type="evidence" value="ECO:0007669"/>
    <property type="project" value="UniProtKB-KW"/>
</dbReference>
<dbReference type="OrthoDB" id="9802016at2"/>
<name>Q2S6B6_SALRD</name>
<dbReference type="SMART" id="SM00418">
    <property type="entry name" value="HTH_ARSR"/>
    <property type="match status" value="1"/>
</dbReference>
<evidence type="ECO:0000256" key="1">
    <source>
        <dbReference type="ARBA" id="ARBA00023015"/>
    </source>
</evidence>
<dbReference type="HOGENOM" id="CLU_097806_7_6_10"/>
<evidence type="ECO:0000259" key="4">
    <source>
        <dbReference type="PROSITE" id="PS50987"/>
    </source>
</evidence>
<dbReference type="CDD" id="cd00090">
    <property type="entry name" value="HTH_ARSR"/>
    <property type="match status" value="1"/>
</dbReference>
<evidence type="ECO:0000256" key="2">
    <source>
        <dbReference type="ARBA" id="ARBA00023125"/>
    </source>
</evidence>
<dbReference type="PANTHER" id="PTHR43132:SF6">
    <property type="entry name" value="HTH-TYPE TRANSCRIPTIONAL REPRESSOR CZRA"/>
    <property type="match status" value="1"/>
</dbReference>
<sequence>MRHRLRRDIQFLLGRFPCHRPTPMSGNPASDAPADAHDGTCGTEAALSASLPTAAVTDATVRLLKGFADQTRLRILCLLRDREVCVHNIVEALDMSQSAISHQLRVLRDARLVSHRREGRHVYYRLADDHVREMLENALSHGAEPDSQ</sequence>
<dbReference type="Proteomes" id="UP000008674">
    <property type="component" value="Chromosome"/>
</dbReference>
<gene>
    <name evidence="5" type="ordered locus">SRU_0112</name>
</gene>
<proteinExistence type="predicted"/>
<dbReference type="SUPFAM" id="SSF46785">
    <property type="entry name" value="Winged helix' DNA-binding domain"/>
    <property type="match status" value="1"/>
</dbReference>
<dbReference type="Gene3D" id="1.10.10.10">
    <property type="entry name" value="Winged helix-like DNA-binding domain superfamily/Winged helix DNA-binding domain"/>
    <property type="match status" value="1"/>
</dbReference>
<keyword evidence="6" id="KW-1185">Reference proteome</keyword>
<reference evidence="5 6" key="1">
    <citation type="journal article" date="2005" name="Proc. Natl. Acad. Sci. U.S.A.">
        <title>The genome of Salinibacter ruber: convergence and gene exchange among hyperhalophilic bacteria and archaea.</title>
        <authorList>
            <person name="Mongodin E.F."/>
            <person name="Nelson K.E."/>
            <person name="Daugherty S."/>
            <person name="Deboy R.T."/>
            <person name="Wister J."/>
            <person name="Khouri H."/>
            <person name="Weidman J."/>
            <person name="Walsh D.A."/>
            <person name="Papke R.T."/>
            <person name="Sanchez Perez G."/>
            <person name="Sharma A.K."/>
            <person name="Nesbo C.L."/>
            <person name="MacLeod D."/>
            <person name="Bapteste E."/>
            <person name="Doolittle W.F."/>
            <person name="Charlebois R.L."/>
            <person name="Legault B."/>
            <person name="Rodriguez-Valera F."/>
        </authorList>
    </citation>
    <scope>NUCLEOTIDE SEQUENCE [LARGE SCALE GENOMIC DNA]</scope>
    <source>
        <strain evidence="6">DSM 13855 / CECT 5946 / M31</strain>
    </source>
</reference>
<dbReference type="EMBL" id="CP000159">
    <property type="protein sequence ID" value="ABC45720.1"/>
    <property type="molecule type" value="Genomic_DNA"/>
</dbReference>
<keyword evidence="1" id="KW-0805">Transcription regulation</keyword>
<dbReference type="STRING" id="309807.SRU_0112"/>
<dbReference type="KEGG" id="sru:SRU_0112"/>
<evidence type="ECO:0000313" key="5">
    <source>
        <dbReference type="EMBL" id="ABC45720.1"/>
    </source>
</evidence>
<dbReference type="PATRIC" id="fig|309807.25.peg.122"/>
<dbReference type="AlphaFoldDB" id="Q2S6B6"/>
<dbReference type="NCBIfam" id="NF033788">
    <property type="entry name" value="HTH_metalloreg"/>
    <property type="match status" value="1"/>
</dbReference>
<dbReference type="InterPro" id="IPR001845">
    <property type="entry name" value="HTH_ArsR_DNA-bd_dom"/>
</dbReference>
<evidence type="ECO:0000313" key="6">
    <source>
        <dbReference type="Proteomes" id="UP000008674"/>
    </source>
</evidence>
<dbReference type="InterPro" id="IPR011991">
    <property type="entry name" value="ArsR-like_HTH"/>
</dbReference>
<dbReference type="PROSITE" id="PS50987">
    <property type="entry name" value="HTH_ARSR_2"/>
    <property type="match status" value="1"/>
</dbReference>
<protein>
    <submittedName>
        <fullName evidence="5">Transcriptional regulator, ArsR family protein</fullName>
    </submittedName>
</protein>
<organism evidence="5 6">
    <name type="scientific">Salinibacter ruber (strain DSM 13855 / M31)</name>
    <dbReference type="NCBI Taxonomy" id="309807"/>
    <lineage>
        <taxon>Bacteria</taxon>
        <taxon>Pseudomonadati</taxon>
        <taxon>Rhodothermota</taxon>
        <taxon>Rhodothermia</taxon>
        <taxon>Rhodothermales</taxon>
        <taxon>Salinibacteraceae</taxon>
        <taxon>Salinibacter</taxon>
    </lineage>
</organism>
<dbReference type="PRINTS" id="PR00778">
    <property type="entry name" value="HTHARSR"/>
</dbReference>
<dbReference type="Pfam" id="PF01022">
    <property type="entry name" value="HTH_5"/>
    <property type="match status" value="1"/>
</dbReference>
<dbReference type="GO" id="GO:0003700">
    <property type="term" value="F:DNA-binding transcription factor activity"/>
    <property type="evidence" value="ECO:0007669"/>
    <property type="project" value="InterPro"/>
</dbReference>
<dbReference type="InterPro" id="IPR036388">
    <property type="entry name" value="WH-like_DNA-bd_sf"/>
</dbReference>
<dbReference type="EnsemblBacteria" id="ABC45720">
    <property type="protein sequence ID" value="ABC45720"/>
    <property type="gene ID" value="SRU_0112"/>
</dbReference>
<keyword evidence="3" id="KW-0804">Transcription</keyword>